<dbReference type="PANTHER" id="PTHR48438:SF1">
    <property type="entry name" value="ALPHA-(1,3)-FUCOSYLTRANSFERASE C-RELATED"/>
    <property type="match status" value="1"/>
</dbReference>
<evidence type="ECO:0000313" key="16">
    <source>
        <dbReference type="Proteomes" id="UP000094527"/>
    </source>
</evidence>
<feature type="domain" description="Fucosyltransferase C-terminal" evidence="13">
    <location>
        <begin position="214"/>
        <end position="379"/>
    </location>
</feature>
<dbReference type="InterPro" id="IPR001503">
    <property type="entry name" value="Glyco_trans_10"/>
</dbReference>
<keyword evidence="6 12" id="KW-0812">Transmembrane</keyword>
<evidence type="ECO:0000256" key="9">
    <source>
        <dbReference type="ARBA" id="ARBA00023034"/>
    </source>
</evidence>
<evidence type="ECO:0000256" key="2">
    <source>
        <dbReference type="ARBA" id="ARBA00004922"/>
    </source>
</evidence>
<keyword evidence="16" id="KW-1185">Reference proteome</keyword>
<comment type="pathway">
    <text evidence="2">Protein modification; protein glycosylation.</text>
</comment>
<protein>
    <recommendedName>
        <fullName evidence="12">Fucosyltransferase</fullName>
        <ecNumber evidence="12">2.4.1.-</ecNumber>
    </recommendedName>
</protein>
<keyword evidence="11" id="KW-0325">Glycoprotein</keyword>
<feature type="domain" description="Fucosyltransferase C-terminal" evidence="13">
    <location>
        <begin position="584"/>
        <end position="762"/>
    </location>
</feature>
<comment type="caution">
    <text evidence="15">The sequence shown here is derived from an EMBL/GenBank/DDBJ whole genome shotgun (WGS) entry which is preliminary data.</text>
</comment>
<comment type="subcellular location">
    <subcellularLocation>
        <location evidence="1 12">Golgi apparatus</location>
        <location evidence="1 12">Golgi stack membrane</location>
        <topology evidence="1 12">Single-pass type II membrane protein</topology>
    </subcellularLocation>
</comment>
<evidence type="ECO:0000259" key="13">
    <source>
        <dbReference type="Pfam" id="PF00852"/>
    </source>
</evidence>
<evidence type="ECO:0000256" key="12">
    <source>
        <dbReference type="RuleBase" id="RU003832"/>
    </source>
</evidence>
<gene>
    <name evidence="15" type="ORF">Ocin01_05854</name>
</gene>
<dbReference type="Proteomes" id="UP000094527">
    <property type="component" value="Unassembled WGS sequence"/>
</dbReference>
<evidence type="ECO:0000256" key="8">
    <source>
        <dbReference type="ARBA" id="ARBA00022989"/>
    </source>
</evidence>
<keyword evidence="10" id="KW-0472">Membrane</keyword>
<dbReference type="UniPathway" id="UPA00378"/>
<evidence type="ECO:0000256" key="3">
    <source>
        <dbReference type="ARBA" id="ARBA00008919"/>
    </source>
</evidence>
<dbReference type="OMA" id="MIERDYR"/>
<dbReference type="GO" id="GO:0008417">
    <property type="term" value="F:fucosyltransferase activity"/>
    <property type="evidence" value="ECO:0007669"/>
    <property type="project" value="InterPro"/>
</dbReference>
<dbReference type="EMBL" id="LJIJ01000185">
    <property type="protein sequence ID" value="ODN00831.1"/>
    <property type="molecule type" value="Genomic_DNA"/>
</dbReference>
<feature type="domain" description="Fucosyltransferase N-terminal" evidence="14">
    <location>
        <begin position="442"/>
        <end position="560"/>
    </location>
</feature>
<keyword evidence="8" id="KW-1133">Transmembrane helix</keyword>
<evidence type="ECO:0000256" key="4">
    <source>
        <dbReference type="ARBA" id="ARBA00022676"/>
    </source>
</evidence>
<evidence type="ECO:0000256" key="1">
    <source>
        <dbReference type="ARBA" id="ARBA00004447"/>
    </source>
</evidence>
<dbReference type="InterPro" id="IPR055270">
    <property type="entry name" value="Glyco_tran_10_C"/>
</dbReference>
<dbReference type="Pfam" id="PF17039">
    <property type="entry name" value="Glyco_tran_10_N"/>
    <property type="match status" value="2"/>
</dbReference>
<organism evidence="15 16">
    <name type="scientific">Orchesella cincta</name>
    <name type="common">Springtail</name>
    <name type="synonym">Podura cincta</name>
    <dbReference type="NCBI Taxonomy" id="48709"/>
    <lineage>
        <taxon>Eukaryota</taxon>
        <taxon>Metazoa</taxon>
        <taxon>Ecdysozoa</taxon>
        <taxon>Arthropoda</taxon>
        <taxon>Hexapoda</taxon>
        <taxon>Collembola</taxon>
        <taxon>Entomobryomorpha</taxon>
        <taxon>Entomobryoidea</taxon>
        <taxon>Orchesellidae</taxon>
        <taxon>Orchesellinae</taxon>
        <taxon>Orchesella</taxon>
    </lineage>
</organism>
<keyword evidence="4 12" id="KW-0328">Glycosyltransferase</keyword>
<evidence type="ECO:0000256" key="11">
    <source>
        <dbReference type="ARBA" id="ARBA00023180"/>
    </source>
</evidence>
<evidence type="ECO:0000313" key="15">
    <source>
        <dbReference type="EMBL" id="ODN00831.1"/>
    </source>
</evidence>
<evidence type="ECO:0000256" key="10">
    <source>
        <dbReference type="ARBA" id="ARBA00023136"/>
    </source>
</evidence>
<evidence type="ECO:0000256" key="5">
    <source>
        <dbReference type="ARBA" id="ARBA00022679"/>
    </source>
</evidence>
<dbReference type="OrthoDB" id="427096at2759"/>
<dbReference type="InterPro" id="IPR038577">
    <property type="entry name" value="GT10-like_C_sf"/>
</dbReference>
<reference evidence="15 16" key="1">
    <citation type="journal article" date="2016" name="Genome Biol. Evol.">
        <title>Gene Family Evolution Reflects Adaptation to Soil Environmental Stressors in the Genome of the Collembolan Orchesella cincta.</title>
        <authorList>
            <person name="Faddeeva-Vakhrusheva A."/>
            <person name="Derks M.F."/>
            <person name="Anvar S.Y."/>
            <person name="Agamennone V."/>
            <person name="Suring W."/>
            <person name="Smit S."/>
            <person name="van Straalen N.M."/>
            <person name="Roelofs D."/>
        </authorList>
    </citation>
    <scope>NUCLEOTIDE SEQUENCE [LARGE SCALE GENOMIC DNA]</scope>
    <source>
        <tissue evidence="15">Mixed pool</tissue>
    </source>
</reference>
<dbReference type="Gene3D" id="3.40.50.11660">
    <property type="entry name" value="Glycosyl transferase family 10, C-terminal domain"/>
    <property type="match status" value="2"/>
</dbReference>
<dbReference type="PANTHER" id="PTHR48438">
    <property type="entry name" value="ALPHA-(1,3)-FUCOSYLTRANSFERASE C-RELATED"/>
    <property type="match status" value="1"/>
</dbReference>
<evidence type="ECO:0000256" key="7">
    <source>
        <dbReference type="ARBA" id="ARBA00022968"/>
    </source>
</evidence>
<keyword evidence="7" id="KW-0735">Signal-anchor</keyword>
<dbReference type="GO" id="GO:0032580">
    <property type="term" value="C:Golgi cisterna membrane"/>
    <property type="evidence" value="ECO:0007669"/>
    <property type="project" value="UniProtKB-SubCell"/>
</dbReference>
<name>A0A1D2N6H9_ORCCI</name>
<dbReference type="STRING" id="48709.A0A1D2N6H9"/>
<dbReference type="SUPFAM" id="SSF53756">
    <property type="entry name" value="UDP-Glycosyltransferase/glycogen phosphorylase"/>
    <property type="match status" value="2"/>
</dbReference>
<feature type="domain" description="Fucosyltransferase N-terminal" evidence="14">
    <location>
        <begin position="81"/>
        <end position="192"/>
    </location>
</feature>
<dbReference type="EC" id="2.4.1.-" evidence="12"/>
<dbReference type="AlphaFoldDB" id="A0A1D2N6H9"/>
<dbReference type="FunFam" id="3.40.50.11660:FF:000004">
    <property type="entry name" value="Glycoprotein 3-alpha-L-fucosyltransferase A"/>
    <property type="match status" value="1"/>
</dbReference>
<proteinExistence type="inferred from homology"/>
<keyword evidence="5 12" id="KW-0808">Transferase</keyword>
<evidence type="ECO:0000256" key="6">
    <source>
        <dbReference type="ARBA" id="ARBA00022692"/>
    </source>
</evidence>
<keyword evidence="9 12" id="KW-0333">Golgi apparatus</keyword>
<evidence type="ECO:0000259" key="14">
    <source>
        <dbReference type="Pfam" id="PF17039"/>
    </source>
</evidence>
<comment type="similarity">
    <text evidence="3 12">Belongs to the glycosyltransferase 10 family.</text>
</comment>
<dbReference type="Pfam" id="PF00852">
    <property type="entry name" value="Glyco_transf_10"/>
    <property type="match status" value="2"/>
</dbReference>
<sequence length="839" mass="99024">MSKNKSVPGMMRKFTRRRFSRKFCTLFFLCNAFFIGVIFISSYHTTNRLKRLTPILKKGISGLHNTLKNPLISHVEKIGENERIILFWTTYFWGDQREAWDKPNVTLAYPSCFTNCRIVTDRSYLGVSDAVIFHSRDLRLDDLPKVHPQNQIWVYLQQESPLYTHENLKDYSGIFNWTMSYRRDSDIYHPYKRIHSINSKDKTNESYNFNEIMKPKKKLVAWIVSNCQTEGKREDYVEELEKFISVDIYGSCGDFSCGQKGEACFEDIGQEYKFYLSFENSLCVDYITEKFYNALQYNLVPVVYGGGEYKSIAPPNSYINVNEYSSPMALAKYLIYLDKNPKAYLKYFEWKSKFKVHPGDGWCKLCSQLAIKQKQISDRKVHMKLWKWWKYADYKETEVSQTEKADENERLSLEDSIPWTYIGWHDKDYNISLLKAKTRDNNEVIILHWTRIFREYYESPRILTGDKCLYTHPSNELSSKFSQCRITFDRRYMERSDALVFHSFDLMTEDVPKKRSREQLWVYLQQECPIYTKLNLQAYPDTFNWTMTYRRDSDIYHPYGHIEKISTEGEDQNHDNIEETVKFQNKTRLAAWIVSSCDSYSKRENLVHELQKYIQVDVFGWCGQDCPQHGDCYAHIANTYKFYLSFENSLCTDYITEKFFSAMKQNLVPVVYGGTGAEDYSLIAPTDSYIDARNFETPKDLADFLLFLNKNEQEYLKYFRWKSTSKVVSGQGWCNICQKVFERVQIPMQKRNYKWYKDLWKWWNYMSYDTSIEVDESIQANVIGGPSYNYKLGTPACQPPSQSFVKSSDGGKPDFEPGFLNGRVYGKVGKWAFNHIFGT</sequence>
<dbReference type="InterPro" id="IPR031481">
    <property type="entry name" value="Glyco_tran_10_N"/>
</dbReference>
<dbReference type="FunFam" id="3.40.50.11660:FF:000006">
    <property type="entry name" value="Alpha-(1,3)-fucosyltransferase C"/>
    <property type="match status" value="1"/>
</dbReference>
<accession>A0A1D2N6H9</accession>